<evidence type="ECO:0000313" key="1">
    <source>
        <dbReference type="EMBL" id="EYE88602.1"/>
    </source>
</evidence>
<dbReference type="SUPFAM" id="SSF89550">
    <property type="entry name" value="PHP domain-like"/>
    <property type="match status" value="1"/>
</dbReference>
<dbReference type="InterPro" id="IPR016195">
    <property type="entry name" value="Pol/histidinol_Pase-like"/>
</dbReference>
<dbReference type="RefSeq" id="WP_242847789.1">
    <property type="nucleotide sequence ID" value="NZ_AZQP01000017.1"/>
</dbReference>
<dbReference type="AlphaFoldDB" id="A0A017RVB6"/>
<dbReference type="Proteomes" id="UP000019681">
    <property type="component" value="Unassembled WGS sequence"/>
</dbReference>
<evidence type="ECO:0000313" key="2">
    <source>
        <dbReference type="Proteomes" id="UP000019681"/>
    </source>
</evidence>
<proteinExistence type="predicted"/>
<dbReference type="STRING" id="1403537.Q428_07010"/>
<gene>
    <name evidence="1" type="ORF">Q428_07010</name>
</gene>
<protein>
    <recommendedName>
        <fullName evidence="3">Histidinol-phosphatase</fullName>
    </recommendedName>
</protein>
<reference evidence="1 2" key="1">
    <citation type="journal article" date="2014" name="Genome Announc.">
        <title>Draft Genome Sequence of Fervidicella metallireducens Strain AeBT, an Iron-Reducing Thermoanaerobe from the Great Artesian Basin.</title>
        <authorList>
            <person name="Patel B.K."/>
        </authorList>
    </citation>
    <scope>NUCLEOTIDE SEQUENCE [LARGE SCALE GENOMIC DNA]</scope>
    <source>
        <strain evidence="1 2">AeB</strain>
    </source>
</reference>
<evidence type="ECO:0008006" key="3">
    <source>
        <dbReference type="Google" id="ProtNLM"/>
    </source>
</evidence>
<dbReference type="EMBL" id="AZQP01000017">
    <property type="protein sequence ID" value="EYE88602.1"/>
    <property type="molecule type" value="Genomic_DNA"/>
</dbReference>
<sequence length="58" mass="6289">MTAEYVKIAMVEDVNFVIDSDAHTPDRVGDFKEGIKTAEKAGLPVDRIINAIKEGGRG</sequence>
<comment type="caution">
    <text evidence="1">The sequence shown here is derived from an EMBL/GenBank/DDBJ whole genome shotgun (WGS) entry which is preliminary data.</text>
</comment>
<accession>A0A017RVB6</accession>
<organism evidence="1 2">
    <name type="scientific">Fervidicella metallireducens AeB</name>
    <dbReference type="NCBI Taxonomy" id="1403537"/>
    <lineage>
        <taxon>Bacteria</taxon>
        <taxon>Bacillati</taxon>
        <taxon>Bacillota</taxon>
        <taxon>Clostridia</taxon>
        <taxon>Eubacteriales</taxon>
        <taxon>Clostridiaceae</taxon>
        <taxon>Fervidicella</taxon>
    </lineage>
</organism>
<dbReference type="Gene3D" id="3.20.20.140">
    <property type="entry name" value="Metal-dependent hydrolases"/>
    <property type="match status" value="1"/>
</dbReference>
<keyword evidence="2" id="KW-1185">Reference proteome</keyword>
<name>A0A017RVB6_9CLOT</name>